<organism evidence="1 2">
    <name type="scientific">Tenggerimyces flavus</name>
    <dbReference type="NCBI Taxonomy" id="1708749"/>
    <lineage>
        <taxon>Bacteria</taxon>
        <taxon>Bacillati</taxon>
        <taxon>Actinomycetota</taxon>
        <taxon>Actinomycetes</taxon>
        <taxon>Propionibacteriales</taxon>
        <taxon>Nocardioidaceae</taxon>
        <taxon>Tenggerimyces</taxon>
    </lineage>
</organism>
<dbReference type="Proteomes" id="UP001595699">
    <property type="component" value="Unassembled WGS sequence"/>
</dbReference>
<accession>A0ABV7Y3Z4</accession>
<keyword evidence="2" id="KW-1185">Reference proteome</keyword>
<gene>
    <name evidence="1" type="ORF">ACFOUW_03945</name>
</gene>
<name>A0ABV7Y3Z4_9ACTN</name>
<protein>
    <submittedName>
        <fullName evidence="1">Uncharacterized protein</fullName>
    </submittedName>
</protein>
<evidence type="ECO:0000313" key="1">
    <source>
        <dbReference type="EMBL" id="MFC3759976.1"/>
    </source>
</evidence>
<proteinExistence type="predicted"/>
<reference evidence="2" key="1">
    <citation type="journal article" date="2019" name="Int. J. Syst. Evol. Microbiol.">
        <title>The Global Catalogue of Microorganisms (GCM) 10K type strain sequencing project: providing services to taxonomists for standard genome sequencing and annotation.</title>
        <authorList>
            <consortium name="The Broad Institute Genomics Platform"/>
            <consortium name="The Broad Institute Genome Sequencing Center for Infectious Disease"/>
            <person name="Wu L."/>
            <person name="Ma J."/>
        </authorList>
    </citation>
    <scope>NUCLEOTIDE SEQUENCE [LARGE SCALE GENOMIC DNA]</scope>
    <source>
        <strain evidence="2">CGMCC 4.7241</strain>
    </source>
</reference>
<sequence length="245" mass="26018">MLTLPRSVRLACWANAWLSGHTSLDEADEHIRGDDAAHHVLGFEGEDEPMTMLFALGRLRRLGTQACLVALPAPGDPLGLAGPRELNEAALDVGEAVLCAGAGIGLVPDVVGAGVQWRVYAANVPPPLQFSDATTELSQTLLEVTHSLAGLDVAQWRPEVAEALASLRNVGRRSDDGLAPGYPSRADELAARARKCLLVCELALANDGGSTTAYEADTRRRSLRHLEYAARRALVAACTPSQVAR</sequence>
<dbReference type="RefSeq" id="WP_205120196.1">
    <property type="nucleotide sequence ID" value="NZ_JAFBCM010000001.1"/>
</dbReference>
<evidence type="ECO:0000313" key="2">
    <source>
        <dbReference type="Proteomes" id="UP001595699"/>
    </source>
</evidence>
<comment type="caution">
    <text evidence="1">The sequence shown here is derived from an EMBL/GenBank/DDBJ whole genome shotgun (WGS) entry which is preliminary data.</text>
</comment>
<dbReference type="EMBL" id="JBHRZH010000004">
    <property type="protein sequence ID" value="MFC3759976.1"/>
    <property type="molecule type" value="Genomic_DNA"/>
</dbReference>